<protein>
    <recommendedName>
        <fullName evidence="4">PBP domain-containing protein</fullName>
    </recommendedName>
</protein>
<name>A0A970B4Y7_9GAMM</name>
<evidence type="ECO:0008006" key="4">
    <source>
        <dbReference type="Google" id="ProtNLM"/>
    </source>
</evidence>
<accession>A0A970B4Y7</accession>
<comment type="caution">
    <text evidence="2">The sequence shown here is derived from an EMBL/GenBank/DDBJ whole genome shotgun (WGS) entry which is preliminary data.</text>
</comment>
<gene>
    <name evidence="2" type="ORF">G7Y82_10880</name>
</gene>
<proteinExistence type="predicted"/>
<evidence type="ECO:0000313" key="2">
    <source>
        <dbReference type="EMBL" id="NKF22822.1"/>
    </source>
</evidence>
<dbReference type="RefSeq" id="WP_168148107.1">
    <property type="nucleotide sequence ID" value="NZ_JAAVXB010000005.1"/>
</dbReference>
<dbReference type="Gene3D" id="3.40.190.10">
    <property type="entry name" value="Periplasmic binding protein-like II"/>
    <property type="match status" value="1"/>
</dbReference>
<dbReference type="EMBL" id="JAAVXB010000005">
    <property type="protein sequence ID" value="NKF22822.1"/>
    <property type="molecule type" value="Genomic_DNA"/>
</dbReference>
<sequence length="159" mass="16961">MLLRLASRLLPALLATLVCIAARAADPIAVIVAPSEAGARIDADDLALIFRRKRQYWPDGTRIEPANLAADDPLRLAFSRAVLGAAPAALENYWNEQYFRGIRPPYVLASPAAMLRFVAATPGAIGYVRSCAASADVAVIGYLDDGGHWHRGHVAAPAC</sequence>
<feature type="chain" id="PRO_5038091932" description="PBP domain-containing protein" evidence="1">
    <location>
        <begin position="25"/>
        <end position="159"/>
    </location>
</feature>
<dbReference type="SUPFAM" id="SSF53850">
    <property type="entry name" value="Periplasmic binding protein-like II"/>
    <property type="match status" value="1"/>
</dbReference>
<keyword evidence="3" id="KW-1185">Reference proteome</keyword>
<keyword evidence="1" id="KW-0732">Signal</keyword>
<dbReference type="AlphaFoldDB" id="A0A970B4Y7"/>
<reference evidence="2" key="1">
    <citation type="submission" date="2020-03" db="EMBL/GenBank/DDBJ databases">
        <title>Solimonas marina sp. nov., isolated from deep seawater of the Pacific Ocean.</title>
        <authorList>
            <person name="Liu X."/>
            <person name="Lai Q."/>
            <person name="Sun F."/>
            <person name="Gai Y."/>
            <person name="Li G."/>
            <person name="Shao Z."/>
        </authorList>
    </citation>
    <scope>NUCLEOTIDE SEQUENCE</scope>
    <source>
        <strain evidence="2">C16B3</strain>
    </source>
</reference>
<evidence type="ECO:0000256" key="1">
    <source>
        <dbReference type="SAM" id="SignalP"/>
    </source>
</evidence>
<feature type="signal peptide" evidence="1">
    <location>
        <begin position="1"/>
        <end position="24"/>
    </location>
</feature>
<organism evidence="2 3">
    <name type="scientific">Solimonas marina</name>
    <dbReference type="NCBI Taxonomy" id="2714601"/>
    <lineage>
        <taxon>Bacteria</taxon>
        <taxon>Pseudomonadati</taxon>
        <taxon>Pseudomonadota</taxon>
        <taxon>Gammaproteobacteria</taxon>
        <taxon>Nevskiales</taxon>
        <taxon>Nevskiaceae</taxon>
        <taxon>Solimonas</taxon>
    </lineage>
</organism>
<dbReference type="Proteomes" id="UP000653472">
    <property type="component" value="Unassembled WGS sequence"/>
</dbReference>
<evidence type="ECO:0000313" key="3">
    <source>
        <dbReference type="Proteomes" id="UP000653472"/>
    </source>
</evidence>